<dbReference type="AlphaFoldDB" id="A0A328B5C3"/>
<dbReference type="Proteomes" id="UP000249842">
    <property type="component" value="Unassembled WGS sequence"/>
</dbReference>
<keyword evidence="3" id="KW-1185">Reference proteome</keyword>
<dbReference type="InterPro" id="IPR048933">
    <property type="entry name" value="B_lactamase-like_C"/>
</dbReference>
<proteinExistence type="predicted"/>
<feature type="domain" description="Metallo-beta-lactamase" evidence="1">
    <location>
        <begin position="9"/>
        <end position="226"/>
    </location>
</feature>
<dbReference type="EMBL" id="QFYP01000001">
    <property type="protein sequence ID" value="RAK61765.1"/>
    <property type="molecule type" value="Genomic_DNA"/>
</dbReference>
<sequence length="314" mass="34752">MPLGGALAFINVWAVEDGDGWAIVDTGMGGPDTMQAWRSAFAGPLAGRKVSRVFVTHMHPDHIGMAGWLTRKFQCRLWISRLEFLMCRSLAADTGREAPADALTFYKAAGWDEDALETYRTRFGGFGRALHALPDSFQRLSDGDEVRIGDHLWRVVVGSGHSPEHACLYCPDLNVVISGDQVLPKISSNVSVFPTEPEGDPLTDWLTSLARIRTKIPDEVLVLPAHNDPFFGLHARIDHLIGGHERGLSRLRELIARPQRAVDVFPVLFRRKIDENLLGMATGEGLAHLNCLIARGQAVRERDENGVDWYRAAA</sequence>
<dbReference type="Gene3D" id="3.60.15.10">
    <property type="entry name" value="Ribonuclease Z/Hydroxyacylglutathione hydrolase-like"/>
    <property type="match status" value="1"/>
</dbReference>
<reference evidence="3" key="1">
    <citation type="submission" date="2018-05" db="EMBL/GenBank/DDBJ databases">
        <authorList>
            <person name="Li X."/>
        </authorList>
    </citation>
    <scope>NUCLEOTIDE SEQUENCE [LARGE SCALE GENOMIC DNA]</scope>
    <source>
        <strain evidence="3">HKS-05</strain>
    </source>
</reference>
<dbReference type="SMART" id="SM00849">
    <property type="entry name" value="Lactamase_B"/>
    <property type="match status" value="1"/>
</dbReference>
<dbReference type="GO" id="GO:0016787">
    <property type="term" value="F:hydrolase activity"/>
    <property type="evidence" value="ECO:0007669"/>
    <property type="project" value="UniProtKB-KW"/>
</dbReference>
<gene>
    <name evidence="2" type="ORF">DJ021_09995</name>
</gene>
<dbReference type="Gene3D" id="1.10.10.10">
    <property type="entry name" value="Winged helix-like DNA-binding domain superfamily/Winged helix DNA-binding domain"/>
    <property type="match status" value="1"/>
</dbReference>
<dbReference type="Pfam" id="PF00753">
    <property type="entry name" value="Lactamase_B"/>
    <property type="match status" value="1"/>
</dbReference>
<dbReference type="InterPro" id="IPR036866">
    <property type="entry name" value="RibonucZ/Hydroxyglut_hydro"/>
</dbReference>
<evidence type="ECO:0000313" key="2">
    <source>
        <dbReference type="EMBL" id="RAK61765.1"/>
    </source>
</evidence>
<keyword evidence="2" id="KW-0378">Hydrolase</keyword>
<comment type="caution">
    <text evidence="2">The sequence shown here is derived from an EMBL/GenBank/DDBJ whole genome shotgun (WGS) entry which is preliminary data.</text>
</comment>
<dbReference type="PANTHER" id="PTHR23131">
    <property type="entry name" value="ENDORIBONUCLEASE LACTB2"/>
    <property type="match status" value="1"/>
</dbReference>
<dbReference type="InterPro" id="IPR001279">
    <property type="entry name" value="Metallo-B-lactamas"/>
</dbReference>
<dbReference type="Pfam" id="PF21221">
    <property type="entry name" value="B_lactamase-like_C"/>
    <property type="match status" value="1"/>
</dbReference>
<dbReference type="PANTHER" id="PTHR23131:SF4">
    <property type="entry name" value="METALLO-BETA-LACTAMASE SUPERFAMILY POTEIN"/>
    <property type="match status" value="1"/>
</dbReference>
<dbReference type="InterPro" id="IPR036388">
    <property type="entry name" value="WH-like_DNA-bd_sf"/>
</dbReference>
<dbReference type="OrthoDB" id="2971563at2"/>
<protein>
    <submittedName>
        <fullName evidence="2">MBL fold metallo-hydrolase</fullName>
    </submittedName>
</protein>
<name>A0A328B5C3_9CAUL</name>
<evidence type="ECO:0000313" key="3">
    <source>
        <dbReference type="Proteomes" id="UP000249842"/>
    </source>
</evidence>
<organism evidence="2 3">
    <name type="scientific">Phenylobacterium hankyongense</name>
    <dbReference type="NCBI Taxonomy" id="1813876"/>
    <lineage>
        <taxon>Bacteria</taxon>
        <taxon>Pseudomonadati</taxon>
        <taxon>Pseudomonadota</taxon>
        <taxon>Alphaproteobacteria</taxon>
        <taxon>Caulobacterales</taxon>
        <taxon>Caulobacteraceae</taxon>
        <taxon>Phenylobacterium</taxon>
    </lineage>
</organism>
<dbReference type="SUPFAM" id="SSF56281">
    <property type="entry name" value="Metallo-hydrolase/oxidoreductase"/>
    <property type="match status" value="1"/>
</dbReference>
<evidence type="ECO:0000259" key="1">
    <source>
        <dbReference type="SMART" id="SM00849"/>
    </source>
</evidence>
<dbReference type="InterPro" id="IPR050662">
    <property type="entry name" value="Sec-metab_biosynth-thioest"/>
</dbReference>
<accession>A0A328B5C3</accession>